<accession>A0A7H0YH30</accession>
<evidence type="ECO:0000313" key="1">
    <source>
        <dbReference type="EMBL" id="QNR70388.1"/>
    </source>
</evidence>
<reference evidence="1 2" key="1">
    <citation type="submission" date="2020-09" db="EMBL/GenBank/DDBJ databases">
        <title>Characterization of Paenibacillus peoriae strain ZF390 with broad-spectrum antimicrobial activity as a potential biocontrol agent.</title>
        <authorList>
            <person name="Li L."/>
            <person name="Zhao Y."/>
            <person name="Li B."/>
            <person name="Xie X."/>
        </authorList>
    </citation>
    <scope>NUCLEOTIDE SEQUENCE [LARGE SCALE GENOMIC DNA]</scope>
    <source>
        <strain evidence="1 2">ZF390</strain>
        <plasmid evidence="1 2">pPlas1</plasmid>
    </source>
</reference>
<dbReference type="EMBL" id="CP061173">
    <property type="protein sequence ID" value="QNR70388.1"/>
    <property type="molecule type" value="Genomic_DNA"/>
</dbReference>
<name>A0A7H0YH30_9BACL</name>
<evidence type="ECO:0000313" key="2">
    <source>
        <dbReference type="Proteomes" id="UP000516384"/>
    </source>
</evidence>
<keyword evidence="1" id="KW-0614">Plasmid</keyword>
<dbReference type="InterPro" id="IPR036465">
    <property type="entry name" value="vWFA_dom_sf"/>
</dbReference>
<dbReference type="SUPFAM" id="SSF53300">
    <property type="entry name" value="vWA-like"/>
    <property type="match status" value="1"/>
</dbReference>
<proteinExistence type="predicted"/>
<gene>
    <name evidence="1" type="ORF">IAQ67_28965</name>
</gene>
<dbReference type="AlphaFoldDB" id="A0A7H0YH30"/>
<protein>
    <submittedName>
        <fullName evidence="1">VWA domain-containing protein</fullName>
    </submittedName>
</protein>
<organism evidence="1 2">
    <name type="scientific">Paenibacillus peoriae</name>
    <dbReference type="NCBI Taxonomy" id="59893"/>
    <lineage>
        <taxon>Bacteria</taxon>
        <taxon>Bacillati</taxon>
        <taxon>Bacillota</taxon>
        <taxon>Bacilli</taxon>
        <taxon>Bacillales</taxon>
        <taxon>Paenibacillaceae</taxon>
        <taxon>Paenibacillus</taxon>
    </lineage>
</organism>
<dbReference type="RefSeq" id="WP_190299695.1">
    <property type="nucleotide sequence ID" value="NZ_CP061173.1"/>
</dbReference>
<sequence length="296" mass="32707">MQLEVLYRQVALIEKAKHKIELAMSHASPRSVNALRQQKEELDYLLNVFMDSCVLSNTDLPSLLSANSDCVRDCFRPEFNKKPVILPKPQWDTPPAPEKPPVATVPGVNLIVYVDTSGSMRGPLSPTGKVRKELINFANYLKTQSTAANIPCTVSLIWFGDATDSGGDGRNSYYTIAMNKQDVSSFPSKVAAPTWYRGGATPPESGILCMKETIDQVYKSGVQNTLIYVTDAASKSNEGNATPAHMKNVFNNKKIQAYGIIPKSKTPNITGIFQDTREYTLRAYDIVAWANKTLRP</sequence>
<geneLocation type="plasmid" evidence="1 2">
    <name>pPlas1</name>
</geneLocation>
<dbReference type="Proteomes" id="UP000516384">
    <property type="component" value="Plasmid pPlas1"/>
</dbReference>
<dbReference type="Gene3D" id="3.40.50.410">
    <property type="entry name" value="von Willebrand factor, type A domain"/>
    <property type="match status" value="1"/>
</dbReference>